<sequence length="489" mass="55421">MAHSAVISKYELEREKNIKKNEELLASLNLLQQKRNSISMLESSRKKLPRQSERQQLKAEPLRMKLRSRSSNDEEMAVSMHNEVLQDDKNTPERKTGTNSFIEILGQNNMDTIELDNILRRISNVRHTENLSHISVTSSTERFKELQKYNISDQGFLKVVPHRIYSVAFAYTAKPLALAGDKWGYLGIWSPLEEHQSSIVLTLQPHIRAISKIFSHPTLDNQLLTCSYDGTVRILSLSHSICDTLLDIEDLLFYDMSCLDAGNCFLVASNAGKILFTDKRDPKSTQTILLHEKKISCVDIFPDQHTFCTCSGDRSVCIWDFRKISFDNQIKSTPIQTWLHSKAVTASRVSPSGKFILTTCYDNYLRVFQSPLSTAKNEDALLYQIAHNNNTGRWITPFAAEWDPQNDNLFFCGSMEKPRGVDLFHMGKSLETSRLVQENLTSIIPRLAVHPTTGMIVGGSSSGRMFSFADCKYTSSIVDQGPPQLPTQF</sequence>
<comment type="caution">
    <text evidence="6">The sequence shown here is derived from an EMBL/GenBank/DDBJ whole genome shotgun (WGS) entry which is preliminary data.</text>
</comment>
<evidence type="ECO:0000256" key="3">
    <source>
        <dbReference type="ARBA" id="ARBA00022737"/>
    </source>
</evidence>
<dbReference type="SUPFAM" id="SSF50978">
    <property type="entry name" value="WD40 repeat-like"/>
    <property type="match status" value="1"/>
</dbReference>
<dbReference type="InterPro" id="IPR015943">
    <property type="entry name" value="WD40/YVTN_repeat-like_dom_sf"/>
</dbReference>
<dbReference type="InterPro" id="IPR050853">
    <property type="entry name" value="WD_repeat_DNA-damage-binding"/>
</dbReference>
<evidence type="ECO:0000256" key="4">
    <source>
        <dbReference type="PROSITE-ProRule" id="PRU00221"/>
    </source>
</evidence>
<organism evidence="6 7">
    <name type="scientific">Galdieria partita</name>
    <dbReference type="NCBI Taxonomy" id="83374"/>
    <lineage>
        <taxon>Eukaryota</taxon>
        <taxon>Rhodophyta</taxon>
        <taxon>Bangiophyceae</taxon>
        <taxon>Galdieriales</taxon>
        <taxon>Galdieriaceae</taxon>
        <taxon>Galdieria</taxon>
    </lineage>
</organism>
<dbReference type="Proteomes" id="UP001061958">
    <property type="component" value="Unassembled WGS sequence"/>
</dbReference>
<evidence type="ECO:0000256" key="2">
    <source>
        <dbReference type="ARBA" id="ARBA00022574"/>
    </source>
</evidence>
<protein>
    <submittedName>
        <fullName evidence="6">Uncharacterized protein</fullName>
    </submittedName>
</protein>
<evidence type="ECO:0000256" key="5">
    <source>
        <dbReference type="SAM" id="MobiDB-lite"/>
    </source>
</evidence>
<dbReference type="AlphaFoldDB" id="A0A9C7UT05"/>
<reference evidence="6" key="1">
    <citation type="journal article" date="2022" name="Proc. Natl. Acad. Sci. U.S.A.">
        <title>Life cycle and functional genomics of the unicellular red alga Galdieria for elucidating algal and plant evolution and industrial use.</title>
        <authorList>
            <person name="Hirooka S."/>
            <person name="Itabashi T."/>
            <person name="Ichinose T.M."/>
            <person name="Onuma R."/>
            <person name="Fujiwara T."/>
            <person name="Yamashita S."/>
            <person name="Jong L.W."/>
            <person name="Tomita R."/>
            <person name="Iwane A.H."/>
            <person name="Miyagishima S.Y."/>
        </authorList>
    </citation>
    <scope>NUCLEOTIDE SEQUENCE</scope>
    <source>
        <strain evidence="6">NBRC 102759</strain>
    </source>
</reference>
<dbReference type="OrthoDB" id="5988at2759"/>
<dbReference type="GO" id="GO:2000001">
    <property type="term" value="P:regulation of DNA damage checkpoint"/>
    <property type="evidence" value="ECO:0007669"/>
    <property type="project" value="TreeGrafter"/>
</dbReference>
<feature type="compositionally biased region" description="Basic and acidic residues" evidence="5">
    <location>
        <begin position="50"/>
        <end position="61"/>
    </location>
</feature>
<evidence type="ECO:0000313" key="7">
    <source>
        <dbReference type="Proteomes" id="UP001061958"/>
    </source>
</evidence>
<evidence type="ECO:0000313" key="6">
    <source>
        <dbReference type="EMBL" id="GJQ14212.1"/>
    </source>
</evidence>
<gene>
    <name evidence="6" type="ORF">GpartN1_g6003.t1</name>
</gene>
<proteinExistence type="inferred from homology"/>
<keyword evidence="3" id="KW-0677">Repeat</keyword>
<dbReference type="GO" id="GO:0003677">
    <property type="term" value="F:DNA binding"/>
    <property type="evidence" value="ECO:0007669"/>
    <property type="project" value="TreeGrafter"/>
</dbReference>
<dbReference type="EMBL" id="BQMJ01000052">
    <property type="protein sequence ID" value="GJQ14212.1"/>
    <property type="molecule type" value="Genomic_DNA"/>
</dbReference>
<dbReference type="Gene3D" id="2.130.10.10">
    <property type="entry name" value="YVTN repeat-like/Quinoprotein amine dehydrogenase"/>
    <property type="match status" value="1"/>
</dbReference>
<reference evidence="6" key="2">
    <citation type="submission" date="2022-01" db="EMBL/GenBank/DDBJ databases">
        <authorList>
            <person name="Hirooka S."/>
            <person name="Miyagishima S.Y."/>
        </authorList>
    </citation>
    <scope>NUCLEOTIDE SEQUENCE</scope>
    <source>
        <strain evidence="6">NBRC 102759</strain>
    </source>
</reference>
<dbReference type="PROSITE" id="PS50082">
    <property type="entry name" value="WD_REPEATS_2"/>
    <property type="match status" value="1"/>
</dbReference>
<dbReference type="InterPro" id="IPR036322">
    <property type="entry name" value="WD40_repeat_dom_sf"/>
</dbReference>
<comment type="similarity">
    <text evidence="1">Belongs to the WD repeat DDB2/WDR76 family.</text>
</comment>
<dbReference type="Pfam" id="PF00400">
    <property type="entry name" value="WD40"/>
    <property type="match status" value="3"/>
</dbReference>
<dbReference type="GO" id="GO:0005634">
    <property type="term" value="C:nucleus"/>
    <property type="evidence" value="ECO:0007669"/>
    <property type="project" value="TreeGrafter"/>
</dbReference>
<feature type="repeat" description="WD" evidence="4">
    <location>
        <begin position="288"/>
        <end position="322"/>
    </location>
</feature>
<accession>A0A9C7UT05</accession>
<dbReference type="PANTHER" id="PTHR14773:SF0">
    <property type="entry name" value="WD REPEAT-CONTAINING PROTEIN 76"/>
    <property type="match status" value="1"/>
</dbReference>
<dbReference type="PANTHER" id="PTHR14773">
    <property type="entry name" value="WD REPEAT-CONTAINING PROTEIN 76"/>
    <property type="match status" value="1"/>
</dbReference>
<feature type="region of interest" description="Disordered" evidence="5">
    <location>
        <begin position="41"/>
        <end position="61"/>
    </location>
</feature>
<keyword evidence="2 4" id="KW-0853">WD repeat</keyword>
<keyword evidence="7" id="KW-1185">Reference proteome</keyword>
<dbReference type="InterPro" id="IPR001680">
    <property type="entry name" value="WD40_rpt"/>
</dbReference>
<name>A0A9C7UT05_9RHOD</name>
<evidence type="ECO:0000256" key="1">
    <source>
        <dbReference type="ARBA" id="ARBA00005434"/>
    </source>
</evidence>
<dbReference type="SMART" id="SM00320">
    <property type="entry name" value="WD40"/>
    <property type="match status" value="3"/>
</dbReference>